<keyword evidence="5 6" id="KW-0472">Membrane</keyword>
<evidence type="ECO:0000313" key="7">
    <source>
        <dbReference type="EMBL" id="HER43787.1"/>
    </source>
</evidence>
<proteinExistence type="predicted"/>
<dbReference type="GO" id="GO:0035673">
    <property type="term" value="F:oligopeptide transmembrane transporter activity"/>
    <property type="evidence" value="ECO:0007669"/>
    <property type="project" value="InterPro"/>
</dbReference>
<evidence type="ECO:0000256" key="3">
    <source>
        <dbReference type="ARBA" id="ARBA00022692"/>
    </source>
</evidence>
<feature type="transmembrane region" description="Helical" evidence="6">
    <location>
        <begin position="329"/>
        <end position="354"/>
    </location>
</feature>
<organism evidence="7">
    <name type="scientific">Eiseniibacteriota bacterium</name>
    <dbReference type="NCBI Taxonomy" id="2212470"/>
    <lineage>
        <taxon>Bacteria</taxon>
        <taxon>Candidatus Eiseniibacteriota</taxon>
    </lineage>
</organism>
<feature type="transmembrane region" description="Helical" evidence="6">
    <location>
        <begin position="170"/>
        <end position="191"/>
    </location>
</feature>
<feature type="transmembrane region" description="Helical" evidence="6">
    <location>
        <begin position="212"/>
        <end position="233"/>
    </location>
</feature>
<evidence type="ECO:0000256" key="6">
    <source>
        <dbReference type="SAM" id="Phobius"/>
    </source>
</evidence>
<feature type="transmembrane region" description="Helical" evidence="6">
    <location>
        <begin position="32"/>
        <end position="50"/>
    </location>
</feature>
<dbReference type="InterPro" id="IPR045035">
    <property type="entry name" value="YSL-like"/>
</dbReference>
<keyword evidence="4 6" id="KW-1133">Transmembrane helix</keyword>
<dbReference type="Pfam" id="PF03169">
    <property type="entry name" value="OPT"/>
    <property type="match status" value="1"/>
</dbReference>
<dbReference type="Proteomes" id="UP000886069">
    <property type="component" value="Unassembled WGS sequence"/>
</dbReference>
<dbReference type="AlphaFoldDB" id="A0A7V2F3G1"/>
<keyword evidence="3 6" id="KW-0812">Transmembrane</keyword>
<comment type="subcellular location">
    <subcellularLocation>
        <location evidence="1">Membrane</location>
        <topology evidence="1">Multi-pass membrane protein</topology>
    </subcellularLocation>
</comment>
<evidence type="ECO:0008006" key="8">
    <source>
        <dbReference type="Google" id="ProtNLM"/>
    </source>
</evidence>
<evidence type="ECO:0000256" key="5">
    <source>
        <dbReference type="ARBA" id="ARBA00023136"/>
    </source>
</evidence>
<dbReference type="GO" id="GO:0016020">
    <property type="term" value="C:membrane"/>
    <property type="evidence" value="ECO:0007669"/>
    <property type="project" value="UniProtKB-SubCell"/>
</dbReference>
<sequence length="391" mass="40781">MVKFVGGGLEAVIPPGDVPISQMSVDDIFVNYVRLIGIGGIAGAGLMGIIKSVPSIGKSFVLGIRGIAASRHEEHEDVRTERDISMRDVMIGVAAVAVCLWLFFRGGVASSLVATVGVLLALGISFLFTLVAARAIGLIGTNPVSGMTLTTLIITSVILTRLGLSGKPGMFVALIVGGVVCTALATAGAFATDLKIGRWIGATPRNQQRFKFLGVFVSAVFCALVMMLLANTYTLGSMEMPAPQASAMKEIIFGLMGPEAGVQWILFSFGVIISVILWMAGVPALAFALGMYLPIQLNTAVLLGGVIAWFVGRSSRDEGVVKERRERGILVASGFIAGGSIAGVVAAVIAAAGWDKFLAVSYGDSASEIVGIVMVAALAVFMYQYSKRVKG</sequence>
<comment type="caution">
    <text evidence="7">The sequence shown here is derived from an EMBL/GenBank/DDBJ whole genome shotgun (WGS) entry which is preliminary data.</text>
</comment>
<accession>A0A7V2F3G1</accession>
<dbReference type="PANTHER" id="PTHR31645:SF0">
    <property type="entry name" value="OLIGOPEPTIDE TRANSPORTER YGL114W-RELATED"/>
    <property type="match status" value="1"/>
</dbReference>
<evidence type="ECO:0000256" key="2">
    <source>
        <dbReference type="ARBA" id="ARBA00022448"/>
    </source>
</evidence>
<name>A0A7V2F3G1_UNCEI</name>
<reference evidence="7" key="1">
    <citation type="journal article" date="2020" name="mSystems">
        <title>Genome- and Community-Level Interaction Insights into Carbon Utilization and Element Cycling Functions of Hydrothermarchaeota in Hydrothermal Sediment.</title>
        <authorList>
            <person name="Zhou Z."/>
            <person name="Liu Y."/>
            <person name="Xu W."/>
            <person name="Pan J."/>
            <person name="Luo Z.H."/>
            <person name="Li M."/>
        </authorList>
    </citation>
    <scope>NUCLEOTIDE SEQUENCE [LARGE SCALE GENOMIC DNA]</scope>
    <source>
        <strain evidence="7">SpSt-1233</strain>
    </source>
</reference>
<evidence type="ECO:0000256" key="4">
    <source>
        <dbReference type="ARBA" id="ARBA00022989"/>
    </source>
</evidence>
<feature type="transmembrane region" description="Helical" evidence="6">
    <location>
        <begin position="144"/>
        <end position="164"/>
    </location>
</feature>
<dbReference type="InterPro" id="IPR004813">
    <property type="entry name" value="OPT"/>
</dbReference>
<feature type="transmembrane region" description="Helical" evidence="6">
    <location>
        <begin position="89"/>
        <end position="106"/>
    </location>
</feature>
<evidence type="ECO:0000256" key="1">
    <source>
        <dbReference type="ARBA" id="ARBA00004141"/>
    </source>
</evidence>
<feature type="transmembrane region" description="Helical" evidence="6">
    <location>
        <begin position="264"/>
        <end position="289"/>
    </location>
</feature>
<feature type="transmembrane region" description="Helical" evidence="6">
    <location>
        <begin position="112"/>
        <end position="132"/>
    </location>
</feature>
<keyword evidence="2" id="KW-0813">Transport</keyword>
<gene>
    <name evidence="7" type="ORF">ENO08_04945</name>
</gene>
<dbReference type="EMBL" id="DSEC01000347">
    <property type="protein sequence ID" value="HER43787.1"/>
    <property type="molecule type" value="Genomic_DNA"/>
</dbReference>
<dbReference type="PANTHER" id="PTHR31645">
    <property type="entry name" value="OLIGOPEPTIDE TRANSPORTER YGL114W-RELATED"/>
    <property type="match status" value="1"/>
</dbReference>
<protein>
    <recommendedName>
        <fullName evidence="8">Oligopeptide transporter, OPT family</fullName>
    </recommendedName>
</protein>
<feature type="transmembrane region" description="Helical" evidence="6">
    <location>
        <begin position="366"/>
        <end position="385"/>
    </location>
</feature>